<reference evidence="4" key="1">
    <citation type="submission" date="2019-07" db="EMBL/GenBank/DDBJ databases">
        <title>Annotation for the trematode Paragonimus miyazaki's.</title>
        <authorList>
            <person name="Choi Y.-J."/>
        </authorList>
    </citation>
    <scope>NUCLEOTIDE SEQUENCE</scope>
    <source>
        <strain evidence="4">Japan</strain>
    </source>
</reference>
<evidence type="ECO:0000256" key="2">
    <source>
        <dbReference type="SAM" id="SignalP"/>
    </source>
</evidence>
<dbReference type="InterPro" id="IPR013761">
    <property type="entry name" value="SAM/pointed_sf"/>
</dbReference>
<feature type="compositionally biased region" description="Polar residues" evidence="1">
    <location>
        <begin position="382"/>
        <end position="399"/>
    </location>
</feature>
<evidence type="ECO:0000256" key="1">
    <source>
        <dbReference type="SAM" id="MobiDB-lite"/>
    </source>
</evidence>
<dbReference type="Pfam" id="PF26285">
    <property type="entry name" value="SASH1_Homeodomain"/>
    <property type="match status" value="1"/>
</dbReference>
<accession>A0A8S9YXH7</accession>
<gene>
    <name evidence="4" type="ORF">EG68_02637</name>
</gene>
<protein>
    <recommendedName>
        <fullName evidence="3">SASH1/NUB1 homeodomain-like domain-containing protein</fullName>
    </recommendedName>
</protein>
<organism evidence="4 5">
    <name type="scientific">Paragonimus skrjabini miyazakii</name>
    <dbReference type="NCBI Taxonomy" id="59628"/>
    <lineage>
        <taxon>Eukaryota</taxon>
        <taxon>Metazoa</taxon>
        <taxon>Spiralia</taxon>
        <taxon>Lophotrochozoa</taxon>
        <taxon>Platyhelminthes</taxon>
        <taxon>Trematoda</taxon>
        <taxon>Digenea</taxon>
        <taxon>Plagiorchiida</taxon>
        <taxon>Troglotremata</taxon>
        <taxon>Troglotrematidae</taxon>
        <taxon>Paragonimus</taxon>
    </lineage>
</organism>
<dbReference type="PANTHER" id="PTHR12301:SF10">
    <property type="match status" value="1"/>
</dbReference>
<dbReference type="AlphaFoldDB" id="A0A8S9YXH7"/>
<dbReference type="InterPro" id="IPR051725">
    <property type="entry name" value="SAM-SH3_domain_protein"/>
</dbReference>
<evidence type="ECO:0000313" key="5">
    <source>
        <dbReference type="Proteomes" id="UP000822476"/>
    </source>
</evidence>
<feature type="compositionally biased region" description="Polar residues" evidence="1">
    <location>
        <begin position="810"/>
        <end position="821"/>
    </location>
</feature>
<feature type="region of interest" description="Disordered" evidence="1">
    <location>
        <begin position="489"/>
        <end position="511"/>
    </location>
</feature>
<evidence type="ECO:0000259" key="3">
    <source>
        <dbReference type="Pfam" id="PF26285"/>
    </source>
</evidence>
<sequence length="828" mass="92581">MRGVAFSLLRLPTISVLLAIGSQKPHFHWWSRKETNDTRQTPSFTKASIMVPNPQPTGSTENPSYIAMEYQLTEATSVPTRAGQNYQDKLNPQVHLSPFKTAFNSVNLLRYRQQEYPDPKRPTEVDVAAMSVMSSSAPTSPNSSDAEDLIPPRLHHGSSVLTTGVRRGLIKHTGLSKKRRYRGLVTNCSPFFGPSHRSGIYSPHQSDVSQSAPSSPTLDTYETLPLLENATHPHGIISEELGISGARGWPSTFRSDFISGTFLQCPTTTCQAQTYGSTLHHLLHKLGIQYVWPCLVQHGVVDLPRLSQLTRDDLIRMGVTDAETRATLMTAGQLLTSNWLTTPSSQMPPLPAIPVRPIASDRTENVIDPAHLTEKQALHDSGCSSSNEFNGPTPQQSSMEGPFQNCAQLRGVDRFWPTSTTGYTSVTNTTLKEPRLSHLYTEPRSQIPMKPCCNPPVMPTRTPSVLQGLTARFHTLNRRHDSALCLTDNIKNSKRSSHPERRSSSAAPKTVKIDERSLYTSKQQSTFVGPLTSSGFFTPLNQSTGVEGQQLACQQQMTCDSSICNRANIPEAPLSLWRLLRVKLQSEGIDLTKKPYSNEIGRADIPLRLTQRYASELGLEWTTVAMALEAEREAQLREAGRPVISFIDDIQSQRYLNCDGIKTGTVEDFLISLGLPMYIDRIKQLPLNSQPSPDPSVRYPSGHPIGPVDILKMSDQDLIKHLGFTWNHIQWLRIEAAMIPSIMRAQASFGTTHMKPSGSHVNSLAREFKTIYRQSSKNRKHITNHELHYNHHQHQHYSLQRRQSQREKQQNQVEPAGNTNTDHPRDQF</sequence>
<feature type="chain" id="PRO_5035790911" description="SASH1/NUB1 homeodomain-like domain-containing protein" evidence="2">
    <location>
        <begin position="20"/>
        <end position="828"/>
    </location>
</feature>
<dbReference type="Proteomes" id="UP000822476">
    <property type="component" value="Unassembled WGS sequence"/>
</dbReference>
<dbReference type="PANTHER" id="PTHR12301">
    <property type="entry name" value="SAM-DOMAIN, SH3 AND NUCLEAR LOCALIZATION SIGNALS PROTEIN RELATED"/>
    <property type="match status" value="1"/>
</dbReference>
<feature type="region of interest" description="Disordered" evidence="1">
    <location>
        <begin position="379"/>
        <end position="400"/>
    </location>
</feature>
<comment type="caution">
    <text evidence="4">The sequence shown here is derived from an EMBL/GenBank/DDBJ whole genome shotgun (WGS) entry which is preliminary data.</text>
</comment>
<feature type="region of interest" description="Disordered" evidence="1">
    <location>
        <begin position="791"/>
        <end position="828"/>
    </location>
</feature>
<dbReference type="OrthoDB" id="10047268at2759"/>
<dbReference type="EMBL" id="JTDE01001029">
    <property type="protein sequence ID" value="KAF7259805.1"/>
    <property type="molecule type" value="Genomic_DNA"/>
</dbReference>
<dbReference type="Gene3D" id="1.10.150.50">
    <property type="entry name" value="Transcription Factor, Ets-1"/>
    <property type="match status" value="1"/>
</dbReference>
<feature type="compositionally biased region" description="Polar residues" evidence="1">
    <location>
        <begin position="203"/>
        <end position="219"/>
    </location>
</feature>
<feature type="region of interest" description="Disordered" evidence="1">
    <location>
        <begin position="199"/>
        <end position="219"/>
    </location>
</feature>
<name>A0A8S9YXH7_9TREM</name>
<evidence type="ECO:0000313" key="4">
    <source>
        <dbReference type="EMBL" id="KAF7259805.1"/>
    </source>
</evidence>
<keyword evidence="5" id="KW-1185">Reference proteome</keyword>
<feature type="domain" description="SASH1/NUB1 homeodomain-like" evidence="3">
    <location>
        <begin position="577"/>
        <end position="645"/>
    </location>
</feature>
<dbReference type="SUPFAM" id="SSF47769">
    <property type="entry name" value="SAM/Pointed domain"/>
    <property type="match status" value="1"/>
</dbReference>
<proteinExistence type="predicted"/>
<feature type="signal peptide" evidence="2">
    <location>
        <begin position="1"/>
        <end position="19"/>
    </location>
</feature>
<dbReference type="InterPro" id="IPR058666">
    <property type="entry name" value="SASH1/NUB1_homeodomain"/>
</dbReference>
<keyword evidence="2" id="KW-0732">Signal</keyword>